<reference evidence="2" key="1">
    <citation type="journal article" date="2019" name="Int. J. Syst. Evol. Microbiol.">
        <title>The Global Catalogue of Microorganisms (GCM) 10K type strain sequencing project: providing services to taxonomists for standard genome sequencing and annotation.</title>
        <authorList>
            <consortium name="The Broad Institute Genomics Platform"/>
            <consortium name="The Broad Institute Genome Sequencing Center for Infectious Disease"/>
            <person name="Wu L."/>
            <person name="Ma J."/>
        </authorList>
    </citation>
    <scope>NUCLEOTIDE SEQUENCE [LARGE SCALE GENOMIC DNA]</scope>
    <source>
        <strain evidence="2">CCUG 43304</strain>
    </source>
</reference>
<dbReference type="EMBL" id="JBHSTP010000002">
    <property type="protein sequence ID" value="MFC6356530.1"/>
    <property type="molecule type" value="Genomic_DNA"/>
</dbReference>
<protein>
    <submittedName>
        <fullName evidence="1">Uncharacterized protein</fullName>
    </submittedName>
</protein>
<organism evidence="1 2">
    <name type="scientific">Luethyella okanaganae</name>
    <dbReference type="NCBI Taxonomy" id="69372"/>
    <lineage>
        <taxon>Bacteria</taxon>
        <taxon>Bacillati</taxon>
        <taxon>Actinomycetota</taxon>
        <taxon>Actinomycetes</taxon>
        <taxon>Micrococcales</taxon>
        <taxon>Microbacteriaceae</taxon>
        <taxon>Luethyella</taxon>
    </lineage>
</organism>
<dbReference type="SUPFAM" id="SSF102712">
    <property type="entry name" value="JAB1/MPN domain"/>
    <property type="match status" value="1"/>
</dbReference>
<comment type="caution">
    <text evidence="1">The sequence shown here is derived from an EMBL/GenBank/DDBJ whole genome shotgun (WGS) entry which is preliminary data.</text>
</comment>
<proteinExistence type="predicted"/>
<keyword evidence="2" id="KW-1185">Reference proteome</keyword>
<dbReference type="Proteomes" id="UP001596306">
    <property type="component" value="Unassembled WGS sequence"/>
</dbReference>
<gene>
    <name evidence="1" type="ORF">ACFQB0_10465</name>
</gene>
<accession>A0ABW1VIT3</accession>
<evidence type="ECO:0000313" key="2">
    <source>
        <dbReference type="Proteomes" id="UP001596306"/>
    </source>
</evidence>
<name>A0ABW1VIT3_9MICO</name>
<evidence type="ECO:0000313" key="1">
    <source>
        <dbReference type="EMBL" id="MFC6356530.1"/>
    </source>
</evidence>
<sequence>MISIPEKLWQHLLHQFGQHPREVERVAYLDGMRWSDAAGKEHGVVTTVTIPNATLTEGNYRVSAERIAQAGRHLPDFGLVRLVQIHTHGNGWVDHSRTDDQKAYTRRPGAISIVLPDHARNQPGPLDGGVHIRDSHGWRRLPAGDAAEILRIVPSDIDFRTGRRRWNWGNLPWKK</sequence>
<dbReference type="RefSeq" id="WP_386731071.1">
    <property type="nucleotide sequence ID" value="NZ_JBHSTP010000002.1"/>
</dbReference>